<dbReference type="Pfam" id="PF07690">
    <property type="entry name" value="MFS_1"/>
    <property type="match status" value="1"/>
</dbReference>
<organism evidence="13 14">
    <name type="scientific">Cladophialophora chaetospira</name>
    <dbReference type="NCBI Taxonomy" id="386627"/>
    <lineage>
        <taxon>Eukaryota</taxon>
        <taxon>Fungi</taxon>
        <taxon>Dikarya</taxon>
        <taxon>Ascomycota</taxon>
        <taxon>Pezizomycotina</taxon>
        <taxon>Eurotiomycetes</taxon>
        <taxon>Chaetothyriomycetidae</taxon>
        <taxon>Chaetothyriales</taxon>
        <taxon>Herpotrichiellaceae</taxon>
        <taxon>Cladophialophora</taxon>
    </lineage>
</organism>
<dbReference type="InterPro" id="IPR015868">
    <property type="entry name" value="Glutaminase"/>
</dbReference>
<dbReference type="Gene3D" id="1.20.1250.20">
    <property type="entry name" value="MFS general substrate transporter like domains"/>
    <property type="match status" value="1"/>
</dbReference>
<feature type="transmembrane region" description="Helical" evidence="11">
    <location>
        <begin position="531"/>
        <end position="551"/>
    </location>
</feature>
<dbReference type="SUPFAM" id="SSF56601">
    <property type="entry name" value="beta-lactamase/transpeptidase-like"/>
    <property type="match status" value="1"/>
</dbReference>
<dbReference type="AlphaFoldDB" id="A0AA39CP75"/>
<dbReference type="InterPro" id="IPR036259">
    <property type="entry name" value="MFS_trans_sf"/>
</dbReference>
<comment type="similarity">
    <text evidence="2">Belongs to the glutaminase family.</text>
</comment>
<dbReference type="GO" id="GO:0006541">
    <property type="term" value="P:glutamine metabolic process"/>
    <property type="evidence" value="ECO:0007669"/>
    <property type="project" value="InterPro"/>
</dbReference>
<name>A0AA39CP75_9EURO</name>
<keyword evidence="5" id="KW-0813">Transport</keyword>
<dbReference type="FunFam" id="1.20.1720.10:FF:000009">
    <property type="entry name" value="MFS multidrug transporter"/>
    <property type="match status" value="1"/>
</dbReference>
<reference evidence="13" key="1">
    <citation type="submission" date="2022-10" db="EMBL/GenBank/DDBJ databases">
        <title>Culturing micro-colonial fungi from biological soil crusts in the Mojave desert and describing Neophaeococcomyces mojavensis, and introducing the new genera and species Taxawa tesnikishii.</title>
        <authorList>
            <person name="Kurbessoian T."/>
            <person name="Stajich J.E."/>
        </authorList>
    </citation>
    <scope>NUCLEOTIDE SEQUENCE</scope>
    <source>
        <strain evidence="13">TK_41</strain>
    </source>
</reference>
<dbReference type="NCBIfam" id="TIGR03814">
    <property type="entry name" value="Gln_ase"/>
    <property type="match status" value="1"/>
</dbReference>
<dbReference type="SUPFAM" id="SSF103473">
    <property type="entry name" value="MFS general substrate transporter"/>
    <property type="match status" value="1"/>
</dbReference>
<evidence type="ECO:0000256" key="10">
    <source>
        <dbReference type="ARBA" id="ARBA00049534"/>
    </source>
</evidence>
<dbReference type="PANTHER" id="PTHR23502">
    <property type="entry name" value="MAJOR FACILITATOR SUPERFAMILY"/>
    <property type="match status" value="1"/>
</dbReference>
<dbReference type="GO" id="GO:0004359">
    <property type="term" value="F:glutaminase activity"/>
    <property type="evidence" value="ECO:0007669"/>
    <property type="project" value="UniProtKB-EC"/>
</dbReference>
<protein>
    <recommendedName>
        <fullName evidence="4">glutaminase</fullName>
        <ecNumber evidence="4">3.5.1.2</ecNumber>
    </recommendedName>
</protein>
<dbReference type="Gene3D" id="3.30.750.24">
    <property type="entry name" value="STAS domain"/>
    <property type="match status" value="1"/>
</dbReference>
<dbReference type="InterPro" id="IPR020846">
    <property type="entry name" value="MFS_dom"/>
</dbReference>
<comment type="subcellular location">
    <subcellularLocation>
        <location evidence="1">Membrane</location>
        <topology evidence="1">Multi-pass membrane protein</topology>
    </subcellularLocation>
</comment>
<proteinExistence type="inferred from homology"/>
<feature type="transmembrane region" description="Helical" evidence="11">
    <location>
        <begin position="865"/>
        <end position="881"/>
    </location>
</feature>
<keyword evidence="7" id="KW-0378">Hydrolase</keyword>
<dbReference type="PROSITE" id="PS50850">
    <property type="entry name" value="MFS"/>
    <property type="match status" value="1"/>
</dbReference>
<dbReference type="InterPro" id="IPR036513">
    <property type="entry name" value="STAS_dom_sf"/>
</dbReference>
<evidence type="ECO:0000256" key="8">
    <source>
        <dbReference type="ARBA" id="ARBA00022989"/>
    </source>
</evidence>
<dbReference type="Pfam" id="PF04960">
    <property type="entry name" value="Glutaminase"/>
    <property type="match status" value="1"/>
</dbReference>
<comment type="subunit">
    <text evidence="3">Homotetramer.</text>
</comment>
<gene>
    <name evidence="13" type="ORF">H2200_001579</name>
</gene>
<dbReference type="Gene3D" id="3.40.710.10">
    <property type="entry name" value="DD-peptidase/beta-lactamase superfamily"/>
    <property type="match status" value="1"/>
</dbReference>
<feature type="transmembrane region" description="Helical" evidence="11">
    <location>
        <begin position="927"/>
        <end position="948"/>
    </location>
</feature>
<accession>A0AA39CP75</accession>
<dbReference type="Proteomes" id="UP001172673">
    <property type="component" value="Unassembled WGS sequence"/>
</dbReference>
<dbReference type="HAMAP" id="MF_00313">
    <property type="entry name" value="Glutaminase"/>
    <property type="match status" value="1"/>
</dbReference>
<evidence type="ECO:0000256" key="3">
    <source>
        <dbReference type="ARBA" id="ARBA00011881"/>
    </source>
</evidence>
<dbReference type="PANTHER" id="PTHR23502:SF51">
    <property type="entry name" value="QUINIDINE RESISTANCE PROTEIN 1-RELATED"/>
    <property type="match status" value="1"/>
</dbReference>
<feature type="transmembrane region" description="Helical" evidence="11">
    <location>
        <begin position="557"/>
        <end position="578"/>
    </location>
</feature>
<keyword evidence="6 11" id="KW-0812">Transmembrane</keyword>
<feature type="transmembrane region" description="Helical" evidence="11">
    <location>
        <begin position="954"/>
        <end position="973"/>
    </location>
</feature>
<keyword evidence="9 11" id="KW-0472">Membrane</keyword>
<dbReference type="InterPro" id="IPR012338">
    <property type="entry name" value="Beta-lactam/transpept-like"/>
</dbReference>
<evidence type="ECO:0000256" key="9">
    <source>
        <dbReference type="ARBA" id="ARBA00023136"/>
    </source>
</evidence>
<evidence type="ECO:0000256" key="4">
    <source>
        <dbReference type="ARBA" id="ARBA00012918"/>
    </source>
</evidence>
<dbReference type="GO" id="GO:0005886">
    <property type="term" value="C:plasma membrane"/>
    <property type="evidence" value="ECO:0007669"/>
    <property type="project" value="TreeGrafter"/>
</dbReference>
<evidence type="ECO:0000256" key="5">
    <source>
        <dbReference type="ARBA" id="ARBA00022448"/>
    </source>
</evidence>
<evidence type="ECO:0000256" key="11">
    <source>
        <dbReference type="SAM" id="Phobius"/>
    </source>
</evidence>
<dbReference type="GO" id="GO:0022857">
    <property type="term" value="F:transmembrane transporter activity"/>
    <property type="evidence" value="ECO:0007669"/>
    <property type="project" value="InterPro"/>
</dbReference>
<evidence type="ECO:0000256" key="1">
    <source>
        <dbReference type="ARBA" id="ARBA00004141"/>
    </source>
</evidence>
<evidence type="ECO:0000256" key="7">
    <source>
        <dbReference type="ARBA" id="ARBA00022801"/>
    </source>
</evidence>
<feature type="domain" description="Major facilitator superfamily (MFS) profile" evidence="12">
    <location>
        <begin position="532"/>
        <end position="979"/>
    </location>
</feature>
<evidence type="ECO:0000256" key="6">
    <source>
        <dbReference type="ARBA" id="ARBA00022692"/>
    </source>
</evidence>
<evidence type="ECO:0000259" key="12">
    <source>
        <dbReference type="PROSITE" id="PS50850"/>
    </source>
</evidence>
<dbReference type="Gene3D" id="1.20.1720.10">
    <property type="entry name" value="Multidrug resistance protein D"/>
    <property type="match status" value="1"/>
</dbReference>
<evidence type="ECO:0000313" key="13">
    <source>
        <dbReference type="EMBL" id="KAJ9615504.1"/>
    </source>
</evidence>
<dbReference type="EMBL" id="JAPDRK010000002">
    <property type="protein sequence ID" value="KAJ9615504.1"/>
    <property type="molecule type" value="Genomic_DNA"/>
</dbReference>
<keyword evidence="8 11" id="KW-1133">Transmembrane helix</keyword>
<evidence type="ECO:0000313" key="14">
    <source>
        <dbReference type="Proteomes" id="UP001172673"/>
    </source>
</evidence>
<evidence type="ECO:0000256" key="2">
    <source>
        <dbReference type="ARBA" id="ARBA00011076"/>
    </source>
</evidence>
<keyword evidence="14" id="KW-1185">Reference proteome</keyword>
<comment type="caution">
    <text evidence="13">The sequence shown here is derived from an EMBL/GenBank/DDBJ whole genome shotgun (WGS) entry which is preliminary data.</text>
</comment>
<feature type="transmembrane region" description="Helical" evidence="11">
    <location>
        <begin position="598"/>
        <end position="619"/>
    </location>
</feature>
<dbReference type="InterPro" id="IPR011701">
    <property type="entry name" value="MFS"/>
</dbReference>
<dbReference type="EC" id="3.5.1.2" evidence="4"/>
<sequence>MKSPIPDYLNILLEKVRPNGDGEPAQYIKTLANADTSKLAVALVMADGNVYSAGDDQVEFSIQSISKAFVYAIAIEDAGLEHVLERVGVEPSGDAFNKLSLQKGNNRPMNPMINAGAITAHSLVVHPNATAEERTDRILKTMSRLAGRQLYVDEEVYEAELQDADRNMGLGYMLKAAGIISCRPAEVVKGYIRQCSVNVNVRDLAMMAATLCNAGVNPVTGETIMPVDSVRQVLSVMTTCGMYDAAGQWVSRVGIPAKSGVAGGIIGALPGQVGIAAFSPKLDNRGNSVRAVALFEQLSRDMGFHMMDVSQIARASVSTSVAKIVAGKEEPHHPNCDRRVVIFALRGAVRFAGSERLTRAIVRELGEPDPKDPGSGEYQDACAIVVSLRDAFSLNAVARRVIHESIKRLLAEERTVVVIDPNSVLQMDLGSLPMYQHPQIVGNEKEAREFIGGTDVANRPIYLSFRSQLPFKSYNQNSCARMHSTTDEHEGDFKEKNTCATQKKNHETASQFRVVGEDVPYTTFSSTQKRLIVFLIAIAGFFSPFSAFIYFPALDSIALALNVSIQLMNVTVTMYLVVQGIVPSVFGEISENIGRRPVYLAVFVIYIGASVGLAVQNSYGALLALRMVQSAGSSGTIALAYGAISDIAAPHERGGYVGIAHVGFNSAPSLGPVLGGVLAEKAGWKWIFWFLAALSGAVFTLLLLLLPETSRNLVGNGILYPTGMNQTLLEKLSKHVTPRSSAAPSSDKMRRPTFRLPSLIPCLRLLLDGPTLIVLLSNGIFYMKYSCVQASLAPLLQKTYGLSSLDVGLCYLAFGTSCAIASYGVGRISNHDYRATAHAHSLSIDQVKGDAMIAFPIEKARLRSVWGYIFLSATATLGYGWTVERKTHLAAPLIMQFIVGLAVTGIFNVLNTLVVDLHSDQSATASAAVSITRCLLAAAGVSVLQLLFDAIGPGWTFTLIAGLCYATVPFLWIERQRGWDWRLAKARTITSRADAITTDPKTSSTEDQV</sequence>
<comment type="catalytic activity">
    <reaction evidence="10">
        <text>L-glutamine + H2O = L-glutamate + NH4(+)</text>
        <dbReference type="Rhea" id="RHEA:15889"/>
        <dbReference type="ChEBI" id="CHEBI:15377"/>
        <dbReference type="ChEBI" id="CHEBI:28938"/>
        <dbReference type="ChEBI" id="CHEBI:29985"/>
        <dbReference type="ChEBI" id="CHEBI:58359"/>
        <dbReference type="EC" id="3.5.1.2"/>
    </reaction>
</comment>
<feature type="transmembrane region" description="Helical" evidence="11">
    <location>
        <begin position="802"/>
        <end position="825"/>
    </location>
</feature>
<feature type="transmembrane region" description="Helical" evidence="11">
    <location>
        <begin position="686"/>
        <end position="706"/>
    </location>
</feature>
<feature type="transmembrane region" description="Helical" evidence="11">
    <location>
        <begin position="893"/>
        <end position="915"/>
    </location>
</feature>
<dbReference type="FunFam" id="3.40.710.10:FF:000005">
    <property type="entry name" value="Glutaminase"/>
    <property type="match status" value="1"/>
</dbReference>